<sequence length="379" mass="40368">MAEFAPPLDRELFAVTREHAYLNHAAVGVLPAPTAEALHAFVEAHATGGVLGTFPYEAAMARYRETIAGAIGAQGSDIAVLRNTSEAANVLARGFDLQAGDEVLVPAEEFPSNAWPWRALRARGIVVRELDCSREVLSPERLEREIGARTRVLALSWVGYADGARHDLAGLAAVAHSHNIAFVVDAIQGLGALDLDVVASGVDALFAGGAKWLCALQGVAFLYVSPELRERLHLAAPGWRSVVDMWDFHNQSQGWIGDASRFEGGTPNFIGALSLARSLELFRAVGIARIERHVVVLRERLAAGVRNLGATIVERSGGAGASGILTFFIPGRESVALGKALQSEGFVTTWRANGIRVSPHGYNDLAEIDAFIAALAAKA</sequence>
<dbReference type="Pfam" id="PF00266">
    <property type="entry name" value="Aminotran_5"/>
    <property type="match status" value="1"/>
</dbReference>
<organism evidence="2">
    <name type="scientific">mine drainage metagenome</name>
    <dbReference type="NCBI Taxonomy" id="410659"/>
    <lineage>
        <taxon>unclassified sequences</taxon>
        <taxon>metagenomes</taxon>
        <taxon>ecological metagenomes</taxon>
    </lineage>
</organism>
<comment type="caution">
    <text evidence="2">The sequence shown here is derived from an EMBL/GenBank/DDBJ whole genome shotgun (WGS) entry which is preliminary data.</text>
</comment>
<dbReference type="InterPro" id="IPR015424">
    <property type="entry name" value="PyrdxlP-dep_Trfase"/>
</dbReference>
<evidence type="ECO:0000313" key="2">
    <source>
        <dbReference type="EMBL" id="CBH74136.1"/>
    </source>
</evidence>
<gene>
    <name evidence="2" type="ORF">CARN1_2023</name>
</gene>
<dbReference type="Gene3D" id="3.90.1150.10">
    <property type="entry name" value="Aspartate Aminotransferase, domain 1"/>
    <property type="match status" value="1"/>
</dbReference>
<name>E6PCF2_9ZZZZ</name>
<dbReference type="EC" id="2.8.1.7" evidence="2"/>
<protein>
    <submittedName>
        <fullName evidence="2">Putative cysteine desulfurase</fullName>
        <ecNumber evidence="2">2.8.1.7</ecNumber>
    </submittedName>
</protein>
<reference evidence="2" key="1">
    <citation type="submission" date="2009-10" db="EMBL/GenBank/DDBJ databases">
        <title>Diversity of trophic interactions inside an arsenic-rich microbial ecosystem.</title>
        <authorList>
            <person name="Bertin P.N."/>
            <person name="Heinrich-Salmeron A."/>
            <person name="Pelletier E."/>
            <person name="Goulhen-Chollet F."/>
            <person name="Arsene-Ploetze F."/>
            <person name="Gallien S."/>
            <person name="Calteau A."/>
            <person name="Vallenet D."/>
            <person name="Casiot C."/>
            <person name="Chane-Woon-Ming B."/>
            <person name="Giloteaux L."/>
            <person name="Barakat M."/>
            <person name="Bonnefoy V."/>
            <person name="Bruneel O."/>
            <person name="Chandler M."/>
            <person name="Cleiss J."/>
            <person name="Duran R."/>
            <person name="Elbaz-Poulichet F."/>
            <person name="Fonknechten N."/>
            <person name="Lauga B."/>
            <person name="Mornico D."/>
            <person name="Ortet P."/>
            <person name="Schaeffer C."/>
            <person name="Siguier P."/>
            <person name="Alexander Thil Smith A."/>
            <person name="Van Dorsselaer A."/>
            <person name="Weissenbach J."/>
            <person name="Medigue C."/>
            <person name="Le Paslier D."/>
        </authorList>
    </citation>
    <scope>NUCLEOTIDE SEQUENCE</scope>
</reference>
<feature type="domain" description="Aminotransferase class V" evidence="1">
    <location>
        <begin position="21"/>
        <end position="346"/>
    </location>
</feature>
<dbReference type="PANTHER" id="PTHR43586">
    <property type="entry name" value="CYSTEINE DESULFURASE"/>
    <property type="match status" value="1"/>
</dbReference>
<dbReference type="AlphaFoldDB" id="E6PCF2"/>
<proteinExistence type="predicted"/>
<accession>E6PCF2</accession>
<dbReference type="InterPro" id="IPR015421">
    <property type="entry name" value="PyrdxlP-dep_Trfase_major"/>
</dbReference>
<dbReference type="SUPFAM" id="SSF53383">
    <property type="entry name" value="PLP-dependent transferases"/>
    <property type="match status" value="1"/>
</dbReference>
<dbReference type="EMBL" id="CABL01000001">
    <property type="protein sequence ID" value="CBH74136.1"/>
    <property type="molecule type" value="Genomic_DNA"/>
</dbReference>
<keyword evidence="2" id="KW-0808">Transferase</keyword>
<dbReference type="InterPro" id="IPR000192">
    <property type="entry name" value="Aminotrans_V_dom"/>
</dbReference>
<evidence type="ECO:0000259" key="1">
    <source>
        <dbReference type="Pfam" id="PF00266"/>
    </source>
</evidence>
<dbReference type="Gene3D" id="3.40.640.10">
    <property type="entry name" value="Type I PLP-dependent aspartate aminotransferase-like (Major domain)"/>
    <property type="match status" value="1"/>
</dbReference>
<dbReference type="GO" id="GO:0031071">
    <property type="term" value="F:cysteine desulfurase activity"/>
    <property type="evidence" value="ECO:0007669"/>
    <property type="project" value="UniProtKB-EC"/>
</dbReference>
<dbReference type="InterPro" id="IPR015422">
    <property type="entry name" value="PyrdxlP-dep_Trfase_small"/>
</dbReference>
<dbReference type="PANTHER" id="PTHR43586:SF15">
    <property type="entry name" value="BLR3095 PROTEIN"/>
    <property type="match status" value="1"/>
</dbReference>